<dbReference type="EMBL" id="UINC01115579">
    <property type="protein sequence ID" value="SVC86712.1"/>
    <property type="molecule type" value="Genomic_DNA"/>
</dbReference>
<accession>A0A382QPL7</accession>
<protein>
    <recommendedName>
        <fullName evidence="2">Glycosyl transferase family 1 domain-containing protein</fullName>
    </recommendedName>
</protein>
<feature type="non-terminal residue" evidence="3">
    <location>
        <position position="1"/>
    </location>
</feature>
<dbReference type="GO" id="GO:0009103">
    <property type="term" value="P:lipopolysaccharide biosynthetic process"/>
    <property type="evidence" value="ECO:0007669"/>
    <property type="project" value="TreeGrafter"/>
</dbReference>
<dbReference type="InterPro" id="IPR001296">
    <property type="entry name" value="Glyco_trans_1"/>
</dbReference>
<evidence type="ECO:0000256" key="1">
    <source>
        <dbReference type="ARBA" id="ARBA00022679"/>
    </source>
</evidence>
<dbReference type="PANTHER" id="PTHR46401:SF2">
    <property type="entry name" value="GLYCOSYLTRANSFERASE WBBK-RELATED"/>
    <property type="match status" value="1"/>
</dbReference>
<dbReference type="Gene3D" id="3.40.50.2000">
    <property type="entry name" value="Glycogen Phosphorylase B"/>
    <property type="match status" value="1"/>
</dbReference>
<dbReference type="AlphaFoldDB" id="A0A382QPL7"/>
<feature type="non-terminal residue" evidence="3">
    <location>
        <position position="330"/>
    </location>
</feature>
<feature type="domain" description="Glycosyl transferase family 1" evidence="2">
    <location>
        <begin position="5"/>
        <end position="124"/>
    </location>
</feature>
<proteinExistence type="predicted"/>
<reference evidence="3" key="1">
    <citation type="submission" date="2018-05" db="EMBL/GenBank/DDBJ databases">
        <authorList>
            <person name="Lanie J.A."/>
            <person name="Ng W.-L."/>
            <person name="Kazmierczak K.M."/>
            <person name="Andrzejewski T.M."/>
            <person name="Davidsen T.M."/>
            <person name="Wayne K.J."/>
            <person name="Tettelin H."/>
            <person name="Glass J.I."/>
            <person name="Rusch D."/>
            <person name="Podicherti R."/>
            <person name="Tsui H.-C.T."/>
            <person name="Winkler M.E."/>
        </authorList>
    </citation>
    <scope>NUCLEOTIDE SEQUENCE</scope>
</reference>
<name>A0A382QPL7_9ZZZZ</name>
<organism evidence="3">
    <name type="scientific">marine metagenome</name>
    <dbReference type="NCBI Taxonomy" id="408172"/>
    <lineage>
        <taxon>unclassified sequences</taxon>
        <taxon>metagenomes</taxon>
        <taxon>ecological metagenomes</taxon>
    </lineage>
</organism>
<dbReference type="Pfam" id="PF00534">
    <property type="entry name" value="Glycos_transf_1"/>
    <property type="match status" value="1"/>
</dbReference>
<sequence>AIVRILNKYKNWKSIVVGDEPREKYNYKHNNLEYKGWLSHHKTLELYKDTSISVAPSSWEEPFGRTAMEASSRGCATIISKRGGLVETVADAIYLPKLTEKELYNKIKYLIENKKQRMEIQKKSFKNVMHKLDLNTKKIDNYRDNIINEFSLAFVKKRNLKILHISNFGSRLYNRLYFISIAKKLSNGFIRLGHDVTNLSDRDTIRFNRYITTKSGADYFNKLFYETVLNYNPDLILLGHSDKIQKSVLEKIKNSNKSIKIAQWFEDNLDKSGPDPILNQKRLLQYHPFIDHNFITTHPSVLNFIKNKDNYHYLPIPVDKNIEKLSVYNN</sequence>
<keyword evidence="1" id="KW-0808">Transferase</keyword>
<dbReference type="GO" id="GO:0016757">
    <property type="term" value="F:glycosyltransferase activity"/>
    <property type="evidence" value="ECO:0007669"/>
    <property type="project" value="InterPro"/>
</dbReference>
<dbReference type="PANTHER" id="PTHR46401">
    <property type="entry name" value="GLYCOSYLTRANSFERASE WBBK-RELATED"/>
    <property type="match status" value="1"/>
</dbReference>
<dbReference type="SUPFAM" id="SSF53756">
    <property type="entry name" value="UDP-Glycosyltransferase/glycogen phosphorylase"/>
    <property type="match status" value="1"/>
</dbReference>
<gene>
    <name evidence="3" type="ORF">METZ01_LOCUS339566</name>
</gene>
<evidence type="ECO:0000259" key="2">
    <source>
        <dbReference type="Pfam" id="PF00534"/>
    </source>
</evidence>
<evidence type="ECO:0000313" key="3">
    <source>
        <dbReference type="EMBL" id="SVC86712.1"/>
    </source>
</evidence>